<proteinExistence type="predicted"/>
<accession>A0A0M9WG70</accession>
<reference evidence="2 3" key="1">
    <citation type="submission" date="2015-08" db="EMBL/GenBank/DDBJ databases">
        <title>Genome sequencing of Penicillium nordicum.</title>
        <authorList>
            <person name="Nguyen H.D."/>
            <person name="Seifert K.A."/>
        </authorList>
    </citation>
    <scope>NUCLEOTIDE SEQUENCE [LARGE SCALE GENOMIC DNA]</scope>
    <source>
        <strain evidence="2 3">DAOMC 185683</strain>
    </source>
</reference>
<dbReference type="Proteomes" id="UP000037696">
    <property type="component" value="Unassembled WGS sequence"/>
</dbReference>
<evidence type="ECO:0000313" key="3">
    <source>
        <dbReference type="Proteomes" id="UP000037696"/>
    </source>
</evidence>
<protein>
    <submittedName>
        <fullName evidence="2">Uncharacterized protein</fullName>
    </submittedName>
</protein>
<sequence>MVMVQRANRHRHRCREFVAVVEARALNSPQMGPSPRPTAQPAVGYGLSLQSPAQPTHSPLMGVKAHQSPINTVLARIE</sequence>
<keyword evidence="3" id="KW-1185">Reference proteome</keyword>
<gene>
    <name evidence="2" type="ORF">ACN38_g5448</name>
</gene>
<organism evidence="2 3">
    <name type="scientific">Penicillium nordicum</name>
    <dbReference type="NCBI Taxonomy" id="229535"/>
    <lineage>
        <taxon>Eukaryota</taxon>
        <taxon>Fungi</taxon>
        <taxon>Dikarya</taxon>
        <taxon>Ascomycota</taxon>
        <taxon>Pezizomycotina</taxon>
        <taxon>Eurotiomycetes</taxon>
        <taxon>Eurotiomycetidae</taxon>
        <taxon>Eurotiales</taxon>
        <taxon>Aspergillaceae</taxon>
        <taxon>Penicillium</taxon>
    </lineage>
</organism>
<dbReference type="AlphaFoldDB" id="A0A0M9WG70"/>
<dbReference type="EMBL" id="LHQQ01000076">
    <property type="protein sequence ID" value="KOS43663.1"/>
    <property type="molecule type" value="Genomic_DNA"/>
</dbReference>
<feature type="compositionally biased region" description="Polar residues" evidence="1">
    <location>
        <begin position="48"/>
        <end position="57"/>
    </location>
</feature>
<evidence type="ECO:0000256" key="1">
    <source>
        <dbReference type="SAM" id="MobiDB-lite"/>
    </source>
</evidence>
<evidence type="ECO:0000313" key="2">
    <source>
        <dbReference type="EMBL" id="KOS43663.1"/>
    </source>
</evidence>
<comment type="caution">
    <text evidence="2">The sequence shown here is derived from an EMBL/GenBank/DDBJ whole genome shotgun (WGS) entry which is preliminary data.</text>
</comment>
<name>A0A0M9WG70_9EURO</name>
<feature type="region of interest" description="Disordered" evidence="1">
    <location>
        <begin position="27"/>
        <end position="64"/>
    </location>
</feature>